<dbReference type="KEGG" id="tep:TepRe1_2564"/>
<evidence type="ECO:0000313" key="5">
    <source>
        <dbReference type="EMBL" id="CDI41071.1"/>
    </source>
</evidence>
<dbReference type="HOGENOM" id="CLU_025443_1_0_9"/>
<evidence type="ECO:0000256" key="3">
    <source>
        <dbReference type="SAM" id="Phobius"/>
    </source>
</evidence>
<dbReference type="STRING" id="1209989.TepRe1_2564"/>
<keyword evidence="2" id="KW-0378">Hydrolase</keyword>
<dbReference type="PANTHER" id="PTHR31302">
    <property type="entry name" value="TRANSMEMBRANE PROTEIN WITH METALLOPHOSPHOESTERASE DOMAIN-RELATED"/>
    <property type="match status" value="1"/>
</dbReference>
<dbReference type="CDD" id="cd07385">
    <property type="entry name" value="MPP_YkuE_C"/>
    <property type="match status" value="1"/>
</dbReference>
<proteinExistence type="predicted"/>
<dbReference type="InterPro" id="IPR051158">
    <property type="entry name" value="Metallophosphoesterase_sf"/>
</dbReference>
<sequence>MRITGKYSKLHIGIVSGIIIGILAFLYVEANSLQITEYTIISPKIPEEFEGFKILQLSDLHSKEFGRDNIRLIEQIKAQNPDIIVATGDMLNSGNDNGQVFYNLAKELVKDFKLYYIKGNHEQIAEFKAQGAGSGWFDSYMDELRNLGVIILDNDKVELKKGDASINLYGLEISLLLYRGRYSGNYNGEQFIDVPSIEKKLGVCESEKYNILLTHNPAYFQIYSQWGADIVLTGHVHGGIIRIPFIGGLLSPDATFFPKYDAGEFELGKSKMIVSRGLGNSTIRLRVFNRPEIITITLCRGGQ</sequence>
<gene>
    <name evidence="5" type="ordered locus">TEPIRE1_2763</name>
</gene>
<accession>F4LUL8</accession>
<dbReference type="KEGG" id="tae:TepiRe1_2763"/>
<dbReference type="GO" id="GO:0009245">
    <property type="term" value="P:lipid A biosynthetic process"/>
    <property type="evidence" value="ECO:0007669"/>
    <property type="project" value="TreeGrafter"/>
</dbReference>
<evidence type="ECO:0000313" key="6">
    <source>
        <dbReference type="Proteomes" id="UP000010802"/>
    </source>
</evidence>
<protein>
    <submittedName>
        <fullName evidence="5">Metallophosphoesterase</fullName>
    </submittedName>
</protein>
<evidence type="ECO:0000256" key="2">
    <source>
        <dbReference type="ARBA" id="ARBA00022801"/>
    </source>
</evidence>
<organism evidence="5 6">
    <name type="scientific">Tepidanaerobacter acetatoxydans (strain DSM 21804 / JCM 16047 / Re1)</name>
    <dbReference type="NCBI Taxonomy" id="1209989"/>
    <lineage>
        <taxon>Bacteria</taxon>
        <taxon>Bacillati</taxon>
        <taxon>Bacillota</taxon>
        <taxon>Clostridia</taxon>
        <taxon>Thermosediminibacterales</taxon>
        <taxon>Tepidanaerobacteraceae</taxon>
        <taxon>Tepidanaerobacter</taxon>
    </lineage>
</organism>
<dbReference type="GO" id="GO:0016020">
    <property type="term" value="C:membrane"/>
    <property type="evidence" value="ECO:0007669"/>
    <property type="project" value="GOC"/>
</dbReference>
<keyword evidence="3" id="KW-0472">Membrane</keyword>
<dbReference type="OrthoDB" id="9780884at2"/>
<reference evidence="6" key="1">
    <citation type="journal article" date="2013" name="Genome Announc.">
        <title>First genome sequence of a syntrophic acetate-oxidizing bacterium, Tepidanaerobacter acetatoxydans strain Re1.</title>
        <authorList>
            <person name="Manzoor S."/>
            <person name="Bongcam-Rudloff E."/>
            <person name="Schnurer A."/>
            <person name="Muller B."/>
        </authorList>
    </citation>
    <scope>NUCLEOTIDE SEQUENCE [LARGE SCALE GENOMIC DNA]</scope>
    <source>
        <strain evidence="6">Re1</strain>
    </source>
</reference>
<feature type="transmembrane region" description="Helical" evidence="3">
    <location>
        <begin position="12"/>
        <end position="28"/>
    </location>
</feature>
<dbReference type="PANTHER" id="PTHR31302:SF31">
    <property type="entry name" value="PHOSPHODIESTERASE YAEI"/>
    <property type="match status" value="1"/>
</dbReference>
<keyword evidence="6" id="KW-1185">Reference proteome</keyword>
<keyword evidence="1" id="KW-0479">Metal-binding</keyword>
<keyword evidence="3" id="KW-0812">Transmembrane</keyword>
<dbReference type="GO" id="GO:0008758">
    <property type="term" value="F:UDP-2,3-diacylglucosamine hydrolase activity"/>
    <property type="evidence" value="ECO:0007669"/>
    <property type="project" value="TreeGrafter"/>
</dbReference>
<dbReference type="EMBL" id="HF563609">
    <property type="protein sequence ID" value="CDI41071.1"/>
    <property type="molecule type" value="Genomic_DNA"/>
</dbReference>
<dbReference type="Gene3D" id="3.60.21.10">
    <property type="match status" value="1"/>
</dbReference>
<dbReference type="AlphaFoldDB" id="F4LUL8"/>
<dbReference type="eggNOG" id="COG1408">
    <property type="taxonomic scope" value="Bacteria"/>
</dbReference>
<dbReference type="Proteomes" id="UP000010802">
    <property type="component" value="Chromosome"/>
</dbReference>
<dbReference type="GO" id="GO:0046872">
    <property type="term" value="F:metal ion binding"/>
    <property type="evidence" value="ECO:0007669"/>
    <property type="project" value="UniProtKB-KW"/>
</dbReference>
<evidence type="ECO:0000259" key="4">
    <source>
        <dbReference type="Pfam" id="PF00149"/>
    </source>
</evidence>
<dbReference type="RefSeq" id="WP_013779582.1">
    <property type="nucleotide sequence ID" value="NC_015519.1"/>
</dbReference>
<dbReference type="Pfam" id="PF00149">
    <property type="entry name" value="Metallophos"/>
    <property type="match status" value="1"/>
</dbReference>
<name>F4LUL8_TEPAE</name>
<dbReference type="InterPro" id="IPR029052">
    <property type="entry name" value="Metallo-depent_PP-like"/>
</dbReference>
<evidence type="ECO:0000256" key="1">
    <source>
        <dbReference type="ARBA" id="ARBA00022723"/>
    </source>
</evidence>
<dbReference type="SUPFAM" id="SSF56300">
    <property type="entry name" value="Metallo-dependent phosphatases"/>
    <property type="match status" value="1"/>
</dbReference>
<dbReference type="InterPro" id="IPR004843">
    <property type="entry name" value="Calcineurin-like_PHP"/>
</dbReference>
<feature type="domain" description="Calcineurin-like phosphoesterase" evidence="4">
    <location>
        <begin position="52"/>
        <end position="238"/>
    </location>
</feature>
<keyword evidence="3" id="KW-1133">Transmembrane helix</keyword>